<keyword evidence="1" id="KW-0812">Transmembrane</keyword>
<dbReference type="EMBL" id="CP139781">
    <property type="protein sequence ID" value="WRQ87454.1"/>
    <property type="molecule type" value="Genomic_DNA"/>
</dbReference>
<evidence type="ECO:0000313" key="2">
    <source>
        <dbReference type="EMBL" id="WRQ87454.1"/>
    </source>
</evidence>
<dbReference type="RefSeq" id="WP_221030382.1">
    <property type="nucleotide sequence ID" value="NZ_CP139781.1"/>
</dbReference>
<keyword evidence="3" id="KW-1185">Reference proteome</keyword>
<sequence>MSNTMILLVIAVVLVVVFVVLVWRQPQWIRCTRSATVGGTPEQTFALINSLPEWQKWSPWEGLDPNMQRTFSGPPSGVGAVYAWNGNAKVGAGSMEVVESMPSERVKLELVFLKPFAATMMVTFELAATTGGTLVTWTSEGPNSTPGRIMGVFCNMDKMMGDSYEKGLAQLDAALRG</sequence>
<dbReference type="Gene3D" id="3.30.530.20">
    <property type="match status" value="1"/>
</dbReference>
<dbReference type="Pfam" id="PF10604">
    <property type="entry name" value="Polyketide_cyc2"/>
    <property type="match status" value="1"/>
</dbReference>
<keyword evidence="1" id="KW-1133">Transmembrane helix</keyword>
<reference evidence="2 3" key="1">
    <citation type="submission" date="2023-12" db="EMBL/GenBank/DDBJ databases">
        <title>Description of an unclassified Opitutus bacterium of Verrucomicrobiota.</title>
        <authorList>
            <person name="Zhang D.-F."/>
        </authorList>
    </citation>
    <scope>NUCLEOTIDE SEQUENCE [LARGE SCALE GENOMIC DNA]</scope>
    <source>
        <strain evidence="2 3">WL0086</strain>
    </source>
</reference>
<feature type="transmembrane region" description="Helical" evidence="1">
    <location>
        <begin position="6"/>
        <end position="23"/>
    </location>
</feature>
<dbReference type="CDD" id="cd07818">
    <property type="entry name" value="SRPBCC_1"/>
    <property type="match status" value="1"/>
</dbReference>
<dbReference type="InterPro" id="IPR023393">
    <property type="entry name" value="START-like_dom_sf"/>
</dbReference>
<proteinExistence type="predicted"/>
<gene>
    <name evidence="2" type="ORF">K1X11_021785</name>
</gene>
<keyword evidence="1" id="KW-0472">Membrane</keyword>
<evidence type="ECO:0000313" key="3">
    <source>
        <dbReference type="Proteomes" id="UP000738431"/>
    </source>
</evidence>
<dbReference type="SUPFAM" id="SSF55961">
    <property type="entry name" value="Bet v1-like"/>
    <property type="match status" value="1"/>
</dbReference>
<evidence type="ECO:0000256" key="1">
    <source>
        <dbReference type="SAM" id="Phobius"/>
    </source>
</evidence>
<dbReference type="Proteomes" id="UP000738431">
    <property type="component" value="Chromosome"/>
</dbReference>
<protein>
    <submittedName>
        <fullName evidence="2">SRPBCC family protein</fullName>
    </submittedName>
</protein>
<dbReference type="InterPro" id="IPR019587">
    <property type="entry name" value="Polyketide_cyclase/dehydratase"/>
</dbReference>
<organism evidence="2 3">
    <name type="scientific">Actomonas aquatica</name>
    <dbReference type="NCBI Taxonomy" id="2866162"/>
    <lineage>
        <taxon>Bacteria</taxon>
        <taxon>Pseudomonadati</taxon>
        <taxon>Verrucomicrobiota</taxon>
        <taxon>Opitutia</taxon>
        <taxon>Opitutales</taxon>
        <taxon>Opitutaceae</taxon>
        <taxon>Actomonas</taxon>
    </lineage>
</organism>
<name>A0ABZ1C787_9BACT</name>
<accession>A0ABZ1C787</accession>